<evidence type="ECO:0000259" key="1">
    <source>
        <dbReference type="Pfam" id="PF01799"/>
    </source>
</evidence>
<dbReference type="Gene3D" id="1.10.150.120">
    <property type="entry name" value="[2Fe-2S]-binding domain"/>
    <property type="match status" value="1"/>
</dbReference>
<dbReference type="SUPFAM" id="SSF47741">
    <property type="entry name" value="CO dehydrogenase ISP C-domain like"/>
    <property type="match status" value="1"/>
</dbReference>
<evidence type="ECO:0000313" key="2">
    <source>
        <dbReference type="EMBL" id="NGX98756.1"/>
    </source>
</evidence>
<comment type="caution">
    <text evidence="2">The sequence shown here is derived from an EMBL/GenBank/DDBJ whole genome shotgun (WGS) entry which is preliminary data.</text>
</comment>
<evidence type="ECO:0000313" key="3">
    <source>
        <dbReference type="Proteomes" id="UP000480266"/>
    </source>
</evidence>
<gene>
    <name evidence="2" type="ORF">G4V63_27190</name>
</gene>
<feature type="domain" description="[2Fe-2S]-binding" evidence="1">
    <location>
        <begin position="1"/>
        <end position="23"/>
    </location>
</feature>
<reference evidence="2" key="1">
    <citation type="submission" date="2020-02" db="EMBL/GenBank/DDBJ databases">
        <title>Draft genome sequence of Candidatus Afipia apatlaquensis IBT-C3, a potential strain for decolorization of textile dyes.</title>
        <authorList>
            <person name="Sanchez-Reyes A."/>
            <person name="Breton-Deval L."/>
            <person name="Mangelson H."/>
            <person name="Sanchez-Flores A."/>
        </authorList>
    </citation>
    <scope>NUCLEOTIDE SEQUENCE [LARGE SCALE GENOMIC DNA]</scope>
    <source>
        <strain evidence="2">IBT-C3</strain>
    </source>
</reference>
<protein>
    <submittedName>
        <fullName evidence="2">(2Fe-2S)-binding protein</fullName>
    </submittedName>
</protein>
<accession>A0A7C9RMZ0</accession>
<dbReference type="GO" id="GO:0046872">
    <property type="term" value="F:metal ion binding"/>
    <property type="evidence" value="ECO:0007669"/>
    <property type="project" value="InterPro"/>
</dbReference>
<dbReference type="EMBL" id="JAAMRR010001386">
    <property type="protein sequence ID" value="NGX98756.1"/>
    <property type="molecule type" value="Genomic_DNA"/>
</dbReference>
<feature type="non-terminal residue" evidence="2">
    <location>
        <position position="1"/>
    </location>
</feature>
<organism evidence="2 3">
    <name type="scientific">Candidatus Afipia apatlaquensis</name>
    <dbReference type="NCBI Taxonomy" id="2712852"/>
    <lineage>
        <taxon>Bacteria</taxon>
        <taxon>Pseudomonadati</taxon>
        <taxon>Pseudomonadota</taxon>
        <taxon>Alphaproteobacteria</taxon>
        <taxon>Hyphomicrobiales</taxon>
        <taxon>Nitrobacteraceae</taxon>
        <taxon>Afipia</taxon>
    </lineage>
</organism>
<dbReference type="Pfam" id="PF01799">
    <property type="entry name" value="Fer2_2"/>
    <property type="match status" value="1"/>
</dbReference>
<dbReference type="GO" id="GO:0016491">
    <property type="term" value="F:oxidoreductase activity"/>
    <property type="evidence" value="ECO:0007669"/>
    <property type="project" value="InterPro"/>
</dbReference>
<sequence length="33" mass="3523">IREGMSGNLCRCGAYPNIVLAIQQAMRTDGGAR</sequence>
<dbReference type="Proteomes" id="UP000480266">
    <property type="component" value="Unassembled WGS sequence"/>
</dbReference>
<name>A0A7C9RMZ0_9BRAD</name>
<dbReference type="AlphaFoldDB" id="A0A7C9RMZ0"/>
<proteinExistence type="predicted"/>
<dbReference type="InterPro" id="IPR036884">
    <property type="entry name" value="2Fe-2S-bd_dom_sf"/>
</dbReference>
<keyword evidence="3" id="KW-1185">Reference proteome</keyword>
<dbReference type="InterPro" id="IPR002888">
    <property type="entry name" value="2Fe-2S-bd"/>
</dbReference>